<protein>
    <submittedName>
        <fullName evidence="4">Uncharacterized protein</fullName>
    </submittedName>
</protein>
<keyword evidence="1" id="KW-0175">Coiled coil</keyword>
<dbReference type="AlphaFoldDB" id="A0A4Q7DGC8"/>
<evidence type="ECO:0000313" key="4">
    <source>
        <dbReference type="EMBL" id="RZI45911.1"/>
    </source>
</evidence>
<proteinExistence type="predicted"/>
<evidence type="ECO:0000256" key="3">
    <source>
        <dbReference type="SAM" id="SignalP"/>
    </source>
</evidence>
<evidence type="ECO:0000256" key="2">
    <source>
        <dbReference type="SAM" id="MobiDB-lite"/>
    </source>
</evidence>
<comment type="caution">
    <text evidence="4">The sequence shown here is derived from an EMBL/GenBank/DDBJ whole genome shotgun (WGS) entry which is preliminary data.</text>
</comment>
<feature type="signal peptide" evidence="3">
    <location>
        <begin position="1"/>
        <end position="17"/>
    </location>
</feature>
<feature type="coiled-coil region" evidence="1">
    <location>
        <begin position="34"/>
        <end position="91"/>
    </location>
</feature>
<feature type="compositionally biased region" description="Basic and acidic residues" evidence="2">
    <location>
        <begin position="183"/>
        <end position="199"/>
    </location>
</feature>
<organism evidence="4 5">
    <name type="scientific">Candidatus Finniella inopinata</name>
    <dbReference type="NCBI Taxonomy" id="1696036"/>
    <lineage>
        <taxon>Bacteria</taxon>
        <taxon>Pseudomonadati</taxon>
        <taxon>Pseudomonadota</taxon>
        <taxon>Alphaproteobacteria</taxon>
        <taxon>Holosporales</taxon>
        <taxon>Candidatus Paracaedibacteraceae</taxon>
        <taxon>Candidatus Finniella</taxon>
    </lineage>
</organism>
<feature type="region of interest" description="Disordered" evidence="2">
    <location>
        <begin position="134"/>
        <end position="199"/>
    </location>
</feature>
<feature type="chain" id="PRO_5020772888" evidence="3">
    <location>
        <begin position="18"/>
        <end position="199"/>
    </location>
</feature>
<dbReference type="EMBL" id="SCFB01000006">
    <property type="protein sequence ID" value="RZI45911.1"/>
    <property type="molecule type" value="Genomic_DNA"/>
</dbReference>
<evidence type="ECO:0000256" key="1">
    <source>
        <dbReference type="SAM" id="Coils"/>
    </source>
</evidence>
<gene>
    <name evidence="4" type="ORF">EQU50_05630</name>
</gene>
<name>A0A4Q7DGC8_9PROT</name>
<evidence type="ECO:0000313" key="5">
    <source>
        <dbReference type="Proteomes" id="UP000293550"/>
    </source>
</evidence>
<dbReference type="Proteomes" id="UP000293550">
    <property type="component" value="Unassembled WGS sequence"/>
</dbReference>
<accession>A0A4Q7DGC8</accession>
<reference evidence="4 5" key="1">
    <citation type="submission" date="2018-10" db="EMBL/GenBank/DDBJ databases">
        <title>An updated phylogeny of the Alphaproteobacteria reveals that the parasitic Rickettsiales and Holosporales have independent origins.</title>
        <authorList>
            <person name="Munoz-Gomez S.A."/>
            <person name="Hess S."/>
            <person name="Burger G."/>
            <person name="Lang B.F."/>
            <person name="Susko E."/>
            <person name="Slamovits C.H."/>
            <person name="Roger A.J."/>
        </authorList>
    </citation>
    <scope>NUCLEOTIDE SEQUENCE [LARGE SCALE GENOMIC DNA]</scope>
    <source>
        <strain evidence="4">HOLO01</strain>
    </source>
</reference>
<keyword evidence="5" id="KW-1185">Reference proteome</keyword>
<feature type="compositionally biased region" description="Polar residues" evidence="2">
    <location>
        <begin position="163"/>
        <end position="177"/>
    </location>
</feature>
<keyword evidence="3" id="KW-0732">Signal</keyword>
<dbReference type="RefSeq" id="WP_130154162.1">
    <property type="nucleotide sequence ID" value="NZ_SCFB01000006.1"/>
</dbReference>
<sequence length="199" mass="22998">MSVIFFLFLALLTGAQADGNKTPEASVCEKEQALEVLKKEIEVLHSLLEKRENAPIKNNNDALQKRFREALEKAKEELKNIDNAMKDYNKQLQTDKALTTPWQKFEQNVSLQIESFQDYMQELQKIYIESKEQDPTNFRPVTPGKEPRLARPVPRKRKRIKSELTQPLPSSSENENGSGPKIHYRDAEPSRSDEEPFLK</sequence>